<evidence type="ECO:0000313" key="3">
    <source>
        <dbReference type="Proteomes" id="UP001465755"/>
    </source>
</evidence>
<keyword evidence="1" id="KW-0732">Signal</keyword>
<sequence length="157" mass="16180">MARSGLSSAAWTSLVGVVGVLVAVVSSAALQPNYNNRPRASNFRAFTNATVNRSQIAGIGLNASSLVLHRHLLTAPPPPTVPCQKASICACNPNATPSSTTKTQAQCPTNCWLTWCTIPTNGVGKRKSGGGFTKVTGNGVDNCGLQSSLQLGNKTAT</sequence>
<proteinExistence type="predicted"/>
<gene>
    <name evidence="2" type="ORF">WJX73_003726</name>
</gene>
<feature type="chain" id="PRO_5043318120" evidence="1">
    <location>
        <begin position="30"/>
        <end position="157"/>
    </location>
</feature>
<reference evidence="2 3" key="1">
    <citation type="journal article" date="2024" name="Nat. Commun.">
        <title>Phylogenomics reveals the evolutionary origins of lichenization in chlorophyte algae.</title>
        <authorList>
            <person name="Puginier C."/>
            <person name="Libourel C."/>
            <person name="Otte J."/>
            <person name="Skaloud P."/>
            <person name="Haon M."/>
            <person name="Grisel S."/>
            <person name="Petersen M."/>
            <person name="Berrin J.G."/>
            <person name="Delaux P.M."/>
            <person name="Dal Grande F."/>
            <person name="Keller J."/>
        </authorList>
    </citation>
    <scope>NUCLEOTIDE SEQUENCE [LARGE SCALE GENOMIC DNA]</scope>
    <source>
        <strain evidence="2 3">SAG 2036</strain>
    </source>
</reference>
<name>A0AAW1P1K7_9CHLO</name>
<dbReference type="Proteomes" id="UP001465755">
    <property type="component" value="Unassembled WGS sequence"/>
</dbReference>
<dbReference type="AlphaFoldDB" id="A0AAW1P1K7"/>
<dbReference type="EMBL" id="JALJOQ010000081">
    <property type="protein sequence ID" value="KAK9800745.1"/>
    <property type="molecule type" value="Genomic_DNA"/>
</dbReference>
<comment type="caution">
    <text evidence="2">The sequence shown here is derived from an EMBL/GenBank/DDBJ whole genome shotgun (WGS) entry which is preliminary data.</text>
</comment>
<evidence type="ECO:0000313" key="2">
    <source>
        <dbReference type="EMBL" id="KAK9800745.1"/>
    </source>
</evidence>
<organism evidence="2 3">
    <name type="scientific">Symbiochloris irregularis</name>
    <dbReference type="NCBI Taxonomy" id="706552"/>
    <lineage>
        <taxon>Eukaryota</taxon>
        <taxon>Viridiplantae</taxon>
        <taxon>Chlorophyta</taxon>
        <taxon>core chlorophytes</taxon>
        <taxon>Trebouxiophyceae</taxon>
        <taxon>Trebouxiales</taxon>
        <taxon>Trebouxiaceae</taxon>
        <taxon>Symbiochloris</taxon>
    </lineage>
</organism>
<accession>A0AAW1P1K7</accession>
<evidence type="ECO:0000256" key="1">
    <source>
        <dbReference type="SAM" id="SignalP"/>
    </source>
</evidence>
<protein>
    <submittedName>
        <fullName evidence="2">Uncharacterized protein</fullName>
    </submittedName>
</protein>
<feature type="signal peptide" evidence="1">
    <location>
        <begin position="1"/>
        <end position="29"/>
    </location>
</feature>
<keyword evidence="3" id="KW-1185">Reference proteome</keyword>